<name>X1D0U2_9ZZZZ</name>
<dbReference type="InterPro" id="IPR001036">
    <property type="entry name" value="Acrflvin-R"/>
</dbReference>
<dbReference type="SUPFAM" id="SSF82693">
    <property type="entry name" value="Multidrug efflux transporter AcrB pore domain, PN1, PN2, PC1 and PC2 subdomains"/>
    <property type="match status" value="1"/>
</dbReference>
<reference evidence="1" key="1">
    <citation type="journal article" date="2014" name="Front. Microbiol.">
        <title>High frequency of phylogenetically diverse reductive dehalogenase-homologous genes in deep subseafloor sedimentary metagenomes.</title>
        <authorList>
            <person name="Kawai M."/>
            <person name="Futagami T."/>
            <person name="Toyoda A."/>
            <person name="Takaki Y."/>
            <person name="Nishi S."/>
            <person name="Hori S."/>
            <person name="Arai W."/>
            <person name="Tsubouchi T."/>
            <person name="Morono Y."/>
            <person name="Uchiyama I."/>
            <person name="Ito T."/>
            <person name="Fujiyama A."/>
            <person name="Inagaki F."/>
            <person name="Takami H."/>
        </authorList>
    </citation>
    <scope>NUCLEOTIDE SEQUENCE</scope>
    <source>
        <strain evidence="1">Expedition CK06-06</strain>
    </source>
</reference>
<dbReference type="Gene3D" id="3.30.70.1440">
    <property type="entry name" value="Multidrug efflux transporter AcrB pore domain"/>
    <property type="match status" value="1"/>
</dbReference>
<organism evidence="1">
    <name type="scientific">marine sediment metagenome</name>
    <dbReference type="NCBI Taxonomy" id="412755"/>
    <lineage>
        <taxon>unclassified sequences</taxon>
        <taxon>metagenomes</taxon>
        <taxon>ecological metagenomes</taxon>
    </lineage>
</organism>
<dbReference type="PANTHER" id="PTHR32063">
    <property type="match status" value="1"/>
</dbReference>
<feature type="non-terminal residue" evidence="1">
    <location>
        <position position="170"/>
    </location>
</feature>
<comment type="caution">
    <text evidence="1">The sequence shown here is derived from an EMBL/GenBank/DDBJ whole genome shotgun (WGS) entry which is preliminary data.</text>
</comment>
<dbReference type="AlphaFoldDB" id="X1D0U2"/>
<dbReference type="GO" id="GO:0005886">
    <property type="term" value="C:plasma membrane"/>
    <property type="evidence" value="ECO:0007669"/>
    <property type="project" value="TreeGrafter"/>
</dbReference>
<dbReference type="Gene3D" id="3.30.70.1430">
    <property type="entry name" value="Multidrug efflux transporter AcrB pore domain"/>
    <property type="match status" value="1"/>
</dbReference>
<protein>
    <submittedName>
        <fullName evidence="1">Uncharacterized protein</fullName>
    </submittedName>
</protein>
<sequence length="170" mass="18622">MPKQDIPILSMMAKMPVGTNLEETNRVIGNIEDILFDQPEIEYAALVIGLTETSKMDLAWGMGTADVNEAQIMAKLVDKEDRIRLADEITDAIRERLPKVKGAEFTFVDLGEMMMGAGSESPVEVKIFGKELSVLKGVGASIAEACTDIPGLRDVELSLKDTKPEIRIKV</sequence>
<dbReference type="EMBL" id="BART01025520">
    <property type="protein sequence ID" value="GAH01875.1"/>
    <property type="molecule type" value="Genomic_DNA"/>
</dbReference>
<dbReference type="Pfam" id="PF00873">
    <property type="entry name" value="ACR_tran"/>
    <property type="match status" value="1"/>
</dbReference>
<evidence type="ECO:0000313" key="1">
    <source>
        <dbReference type="EMBL" id="GAH01875.1"/>
    </source>
</evidence>
<dbReference type="PANTHER" id="PTHR32063:SF0">
    <property type="entry name" value="SWARMING MOTILITY PROTEIN SWRC"/>
    <property type="match status" value="1"/>
</dbReference>
<gene>
    <name evidence="1" type="ORF">S01H4_45781</name>
</gene>
<accession>X1D0U2</accession>
<dbReference type="GO" id="GO:0042910">
    <property type="term" value="F:xenobiotic transmembrane transporter activity"/>
    <property type="evidence" value="ECO:0007669"/>
    <property type="project" value="TreeGrafter"/>
</dbReference>
<proteinExistence type="predicted"/>